<evidence type="ECO:0000313" key="13">
    <source>
        <dbReference type="EMBL" id="RED93866.1"/>
    </source>
</evidence>
<dbReference type="Pfam" id="PF00156">
    <property type="entry name" value="Pribosyltran"/>
    <property type="match status" value="1"/>
</dbReference>
<dbReference type="Proteomes" id="UP000256779">
    <property type="component" value="Unassembled WGS sequence"/>
</dbReference>
<reference evidence="13 14" key="1">
    <citation type="submission" date="2018-07" db="EMBL/GenBank/DDBJ databases">
        <title>Genomic Encyclopedia of Type Strains, Phase IV (KMG-IV): sequencing the most valuable type-strain genomes for metagenomic binning, comparative biology and taxonomic classification.</title>
        <authorList>
            <person name="Goeker M."/>
        </authorList>
    </citation>
    <scope>NUCLEOTIDE SEQUENCE [LARGE SCALE GENOMIC DNA]</scope>
    <source>
        <strain evidence="13 14">DSM 4134</strain>
    </source>
</reference>
<keyword evidence="8 11" id="KW-0328">Glycosyltransferase</keyword>
<comment type="pathway">
    <text evidence="4 11">Purine metabolism; AMP biosynthesis via salvage pathway; AMP from adenine: step 1/1.</text>
</comment>
<keyword evidence="14" id="KW-1185">Reference proteome</keyword>
<dbReference type="Gene3D" id="3.40.50.2020">
    <property type="match status" value="1"/>
</dbReference>
<comment type="catalytic activity">
    <reaction evidence="1 11">
        <text>AMP + diphosphate = 5-phospho-alpha-D-ribose 1-diphosphate + adenine</text>
        <dbReference type="Rhea" id="RHEA:16609"/>
        <dbReference type="ChEBI" id="CHEBI:16708"/>
        <dbReference type="ChEBI" id="CHEBI:33019"/>
        <dbReference type="ChEBI" id="CHEBI:58017"/>
        <dbReference type="ChEBI" id="CHEBI:456215"/>
        <dbReference type="EC" id="2.4.2.7"/>
    </reaction>
</comment>
<keyword evidence="9 11" id="KW-0808">Transferase</keyword>
<dbReference type="GO" id="GO:0002055">
    <property type="term" value="F:adenine binding"/>
    <property type="evidence" value="ECO:0007669"/>
    <property type="project" value="TreeGrafter"/>
</dbReference>
<evidence type="ECO:0000256" key="7">
    <source>
        <dbReference type="ARBA" id="ARBA00022490"/>
    </source>
</evidence>
<dbReference type="RefSeq" id="WP_115869785.1">
    <property type="nucleotide sequence ID" value="NZ_QREG01000023.1"/>
</dbReference>
<comment type="caution">
    <text evidence="13">The sequence shown here is derived from an EMBL/GenBank/DDBJ whole genome shotgun (WGS) entry which is preliminary data.</text>
</comment>
<dbReference type="UniPathway" id="UPA00588">
    <property type="reaction ID" value="UER00646"/>
</dbReference>
<evidence type="ECO:0000256" key="3">
    <source>
        <dbReference type="ARBA" id="ARBA00004496"/>
    </source>
</evidence>
<evidence type="ECO:0000256" key="8">
    <source>
        <dbReference type="ARBA" id="ARBA00022676"/>
    </source>
</evidence>
<dbReference type="FunFam" id="3.40.50.2020:FF:000021">
    <property type="entry name" value="Adenine phosphoribosyltransferase"/>
    <property type="match status" value="1"/>
</dbReference>
<evidence type="ECO:0000256" key="1">
    <source>
        <dbReference type="ARBA" id="ARBA00000868"/>
    </source>
</evidence>
<dbReference type="InterPro" id="IPR005764">
    <property type="entry name" value="Ade_phspho_trans"/>
</dbReference>
<gene>
    <name evidence="11" type="primary">apt</name>
    <name evidence="13" type="ORF">C7460_12346</name>
</gene>
<organism evidence="13 14">
    <name type="scientific">Marinoscillum furvescens DSM 4134</name>
    <dbReference type="NCBI Taxonomy" id="1122208"/>
    <lineage>
        <taxon>Bacteria</taxon>
        <taxon>Pseudomonadati</taxon>
        <taxon>Bacteroidota</taxon>
        <taxon>Cytophagia</taxon>
        <taxon>Cytophagales</taxon>
        <taxon>Reichenbachiellaceae</taxon>
        <taxon>Marinoscillum</taxon>
    </lineage>
</organism>
<evidence type="ECO:0000256" key="10">
    <source>
        <dbReference type="ARBA" id="ARBA00022726"/>
    </source>
</evidence>
<dbReference type="NCBIfam" id="TIGR01090">
    <property type="entry name" value="apt"/>
    <property type="match status" value="1"/>
</dbReference>
<dbReference type="HAMAP" id="MF_00004">
    <property type="entry name" value="Aden_phosphoribosyltr"/>
    <property type="match status" value="1"/>
</dbReference>
<comment type="similarity">
    <text evidence="5 11">Belongs to the purine/pyrimidine phosphoribosyltransferase family.</text>
</comment>
<evidence type="ECO:0000256" key="5">
    <source>
        <dbReference type="ARBA" id="ARBA00008391"/>
    </source>
</evidence>
<dbReference type="AlphaFoldDB" id="A0A3D9KXR1"/>
<name>A0A3D9KXR1_MARFU</name>
<dbReference type="InterPro" id="IPR000836">
    <property type="entry name" value="PRTase_dom"/>
</dbReference>
<feature type="domain" description="Phosphoribosyltransferase" evidence="12">
    <location>
        <begin position="31"/>
        <end position="153"/>
    </location>
</feature>
<dbReference type="PANTHER" id="PTHR32315:SF3">
    <property type="entry name" value="ADENINE PHOSPHORIBOSYLTRANSFERASE"/>
    <property type="match status" value="1"/>
</dbReference>
<evidence type="ECO:0000256" key="11">
    <source>
        <dbReference type="HAMAP-Rule" id="MF_00004"/>
    </source>
</evidence>
<dbReference type="GO" id="GO:0006166">
    <property type="term" value="P:purine ribonucleoside salvage"/>
    <property type="evidence" value="ECO:0007669"/>
    <property type="project" value="UniProtKB-UniRule"/>
</dbReference>
<keyword evidence="10 11" id="KW-0660">Purine salvage</keyword>
<keyword evidence="7 11" id="KW-0963">Cytoplasm</keyword>
<evidence type="ECO:0000256" key="2">
    <source>
        <dbReference type="ARBA" id="ARBA00003968"/>
    </source>
</evidence>
<dbReference type="GO" id="GO:0003999">
    <property type="term" value="F:adenine phosphoribosyltransferase activity"/>
    <property type="evidence" value="ECO:0007669"/>
    <property type="project" value="UniProtKB-UniRule"/>
</dbReference>
<dbReference type="NCBIfam" id="NF002634">
    <property type="entry name" value="PRK02304.1-3"/>
    <property type="match status" value="1"/>
</dbReference>
<dbReference type="InterPro" id="IPR050054">
    <property type="entry name" value="UPRTase/APRTase"/>
</dbReference>
<dbReference type="NCBIfam" id="NF002636">
    <property type="entry name" value="PRK02304.1-5"/>
    <property type="match status" value="1"/>
</dbReference>
<proteinExistence type="inferred from homology"/>
<dbReference type="GO" id="GO:0016208">
    <property type="term" value="F:AMP binding"/>
    <property type="evidence" value="ECO:0007669"/>
    <property type="project" value="TreeGrafter"/>
</dbReference>
<evidence type="ECO:0000256" key="9">
    <source>
        <dbReference type="ARBA" id="ARBA00022679"/>
    </source>
</evidence>
<dbReference type="GO" id="GO:0005737">
    <property type="term" value="C:cytoplasm"/>
    <property type="evidence" value="ECO:0007669"/>
    <property type="project" value="UniProtKB-SubCell"/>
</dbReference>
<evidence type="ECO:0000313" key="14">
    <source>
        <dbReference type="Proteomes" id="UP000256779"/>
    </source>
</evidence>
<protein>
    <recommendedName>
        <fullName evidence="6 11">Adenine phosphoribosyltransferase</fullName>
        <shortName evidence="11">APRT</shortName>
        <ecNumber evidence="6 11">2.4.2.7</ecNumber>
    </recommendedName>
</protein>
<evidence type="ECO:0000256" key="6">
    <source>
        <dbReference type="ARBA" id="ARBA00011893"/>
    </source>
</evidence>
<dbReference type="SUPFAM" id="SSF53271">
    <property type="entry name" value="PRTase-like"/>
    <property type="match status" value="1"/>
</dbReference>
<dbReference type="EMBL" id="QREG01000023">
    <property type="protein sequence ID" value="RED93866.1"/>
    <property type="molecule type" value="Genomic_DNA"/>
</dbReference>
<dbReference type="OrthoDB" id="9803963at2"/>
<comment type="subunit">
    <text evidence="11">Homodimer.</text>
</comment>
<sequence length="176" mass="19223">MSDITQKLEQTIRDIPDFPKPGIVFKDITPVLANPEISKAVSEAFLNYWKKAQIDVIVGIESRGFMYGLPLAQGLDVPFVPVRKVGKLPYTTIRHSYDLEYGSAEVEIHTDAIAPGQRVLIHDDLLATGGTAAAAAELIRKIGGEVVGYSFLVELAFLNGRAKLADKEVHALVTYS</sequence>
<dbReference type="GO" id="GO:0044209">
    <property type="term" value="P:AMP salvage"/>
    <property type="evidence" value="ECO:0007669"/>
    <property type="project" value="UniProtKB-UniRule"/>
</dbReference>
<comment type="function">
    <text evidence="2 11">Catalyzes a salvage reaction resulting in the formation of AMP, that is energically less costly than de novo synthesis.</text>
</comment>
<dbReference type="CDD" id="cd06223">
    <property type="entry name" value="PRTases_typeI"/>
    <property type="match status" value="1"/>
</dbReference>
<comment type="subcellular location">
    <subcellularLocation>
        <location evidence="3 11">Cytoplasm</location>
    </subcellularLocation>
</comment>
<accession>A0A3D9KXR1</accession>
<dbReference type="EC" id="2.4.2.7" evidence="6 11"/>
<evidence type="ECO:0000256" key="4">
    <source>
        <dbReference type="ARBA" id="ARBA00004659"/>
    </source>
</evidence>
<evidence type="ECO:0000259" key="12">
    <source>
        <dbReference type="Pfam" id="PF00156"/>
    </source>
</evidence>
<dbReference type="PANTHER" id="PTHR32315">
    <property type="entry name" value="ADENINE PHOSPHORIBOSYLTRANSFERASE"/>
    <property type="match status" value="1"/>
</dbReference>
<dbReference type="InterPro" id="IPR029057">
    <property type="entry name" value="PRTase-like"/>
</dbReference>
<dbReference type="GO" id="GO:0006168">
    <property type="term" value="P:adenine salvage"/>
    <property type="evidence" value="ECO:0007669"/>
    <property type="project" value="InterPro"/>
</dbReference>